<evidence type="ECO:0000313" key="2">
    <source>
        <dbReference type="Proteomes" id="UP000489600"/>
    </source>
</evidence>
<dbReference type="SUPFAM" id="SSF56219">
    <property type="entry name" value="DNase I-like"/>
    <property type="match status" value="1"/>
</dbReference>
<dbReference type="Proteomes" id="UP000489600">
    <property type="component" value="Unassembled WGS sequence"/>
</dbReference>
<keyword evidence="2" id="KW-1185">Reference proteome</keyword>
<dbReference type="OrthoDB" id="1932741at2759"/>
<reference evidence="1" key="1">
    <citation type="submission" date="2019-07" db="EMBL/GenBank/DDBJ databases">
        <authorList>
            <person name="Dittberner H."/>
        </authorList>
    </citation>
    <scope>NUCLEOTIDE SEQUENCE [LARGE SCALE GENOMIC DNA]</scope>
</reference>
<organism evidence="1 2">
    <name type="scientific">Arabis nemorensis</name>
    <dbReference type="NCBI Taxonomy" id="586526"/>
    <lineage>
        <taxon>Eukaryota</taxon>
        <taxon>Viridiplantae</taxon>
        <taxon>Streptophyta</taxon>
        <taxon>Embryophyta</taxon>
        <taxon>Tracheophyta</taxon>
        <taxon>Spermatophyta</taxon>
        <taxon>Magnoliopsida</taxon>
        <taxon>eudicotyledons</taxon>
        <taxon>Gunneridae</taxon>
        <taxon>Pentapetalae</taxon>
        <taxon>rosids</taxon>
        <taxon>malvids</taxon>
        <taxon>Brassicales</taxon>
        <taxon>Brassicaceae</taxon>
        <taxon>Arabideae</taxon>
        <taxon>Arabis</taxon>
    </lineage>
</organism>
<protein>
    <submittedName>
        <fullName evidence="1">Uncharacterized protein</fullName>
    </submittedName>
</protein>
<dbReference type="EMBL" id="CABITT030000003">
    <property type="protein sequence ID" value="VVA98877.1"/>
    <property type="molecule type" value="Genomic_DNA"/>
</dbReference>
<accession>A0A565BB57</accession>
<dbReference type="AlphaFoldDB" id="A0A565BB57"/>
<sequence length="206" mass="23546">MISIVPILSHHRQFELLSKDIMADAGEDPSVSLIVYQSLAQTVTCGIFIPAERVSFTVTFFYGFNSSDDRQSLWDELSILNATTPISRYLWAVVGNFNQILRVFQLSNSLEMDTDDAELFEAQAKGLQFSWWNNQDDNPISKKIDHAFINRYWLEGRISPSSSSQFKLIRSLKMLKHVLRRLNKSTFSAATLNQYDTDHRERGASG</sequence>
<evidence type="ECO:0000313" key="1">
    <source>
        <dbReference type="EMBL" id="VVA98877.1"/>
    </source>
</evidence>
<name>A0A565BB57_9BRAS</name>
<gene>
    <name evidence="1" type="ORF">ANE_LOCUS9322</name>
</gene>
<proteinExistence type="predicted"/>
<dbReference type="InterPro" id="IPR036691">
    <property type="entry name" value="Endo/exonu/phosph_ase_sf"/>
</dbReference>
<comment type="caution">
    <text evidence="1">The sequence shown here is derived from an EMBL/GenBank/DDBJ whole genome shotgun (WGS) entry which is preliminary data.</text>
</comment>